<keyword evidence="2" id="KW-1185">Reference proteome</keyword>
<accession>A0ABS0NKF6</accession>
<name>A0ABS0NKF6_9ACTN</name>
<gene>
    <name evidence="1" type="ORF">IHE55_13080</name>
</gene>
<sequence length="48" mass="5507">MPTTAARVRRADVLAIRVVMCFLIKDYLSDWRQNMNSSRQPAGTSPPW</sequence>
<reference evidence="1 2" key="1">
    <citation type="submission" date="2020-09" db="EMBL/GenBank/DDBJ databases">
        <title>Biosynthesis of the nuclear factor of activated T cells inhibitor NFAT-133 and its congeners in Streptomyces pactum.</title>
        <authorList>
            <person name="Zhou W."/>
            <person name="Posri P."/>
            <person name="Abugrain M.E."/>
            <person name="Weisberg A.J."/>
            <person name="Chang J.H."/>
            <person name="Mahmud T."/>
        </authorList>
    </citation>
    <scope>NUCLEOTIDE SEQUENCE [LARGE SCALE GENOMIC DNA]</scope>
    <source>
        <strain evidence="1 2">ATCC 27456</strain>
    </source>
</reference>
<evidence type="ECO:0000313" key="2">
    <source>
        <dbReference type="Proteomes" id="UP000807371"/>
    </source>
</evidence>
<protein>
    <recommendedName>
        <fullName evidence="3">Transposase</fullName>
    </recommendedName>
</protein>
<evidence type="ECO:0008006" key="3">
    <source>
        <dbReference type="Google" id="ProtNLM"/>
    </source>
</evidence>
<proteinExistence type="predicted"/>
<comment type="caution">
    <text evidence="1">The sequence shown here is derived from an EMBL/GenBank/DDBJ whole genome shotgun (WGS) entry which is preliminary data.</text>
</comment>
<dbReference type="Proteomes" id="UP000807371">
    <property type="component" value="Unassembled WGS sequence"/>
</dbReference>
<dbReference type="EMBL" id="JACYXC010000001">
    <property type="protein sequence ID" value="MBH5335678.1"/>
    <property type="molecule type" value="Genomic_DNA"/>
</dbReference>
<organism evidence="1 2">
    <name type="scientific">Streptomyces pactum</name>
    <dbReference type="NCBI Taxonomy" id="68249"/>
    <lineage>
        <taxon>Bacteria</taxon>
        <taxon>Bacillati</taxon>
        <taxon>Actinomycetota</taxon>
        <taxon>Actinomycetes</taxon>
        <taxon>Kitasatosporales</taxon>
        <taxon>Streptomycetaceae</taxon>
        <taxon>Streptomyces</taxon>
    </lineage>
</organism>
<evidence type="ECO:0000313" key="1">
    <source>
        <dbReference type="EMBL" id="MBH5335678.1"/>
    </source>
</evidence>
<dbReference type="RefSeq" id="WP_197992319.1">
    <property type="nucleotide sequence ID" value="NZ_JACYXC010000001.1"/>
</dbReference>